<evidence type="ECO:0000256" key="1">
    <source>
        <dbReference type="ARBA" id="ARBA00022679"/>
    </source>
</evidence>
<dbReference type="PANTHER" id="PTHR12213">
    <property type="entry name" value="CORRINOID ADENOSYLTRANSFERASE"/>
    <property type="match status" value="1"/>
</dbReference>
<comment type="pathway">
    <text evidence="4">Cofactor biosynthesis; adenosylcobalamin biosynthesis; adenosylcobalamin from cob(II)yrinate a,c-diamide: step 2/7.</text>
</comment>
<comment type="similarity">
    <text evidence="4">Belongs to the Cob(I)alamin adenosyltransferase family.</text>
</comment>
<evidence type="ECO:0000259" key="5">
    <source>
        <dbReference type="Pfam" id="PF01923"/>
    </source>
</evidence>
<proteinExistence type="inferred from homology"/>
<keyword evidence="7" id="KW-1185">Reference proteome</keyword>
<comment type="catalytic activity">
    <reaction evidence="4">
        <text>2 cob(II)yrinate a,c diamide + reduced [electron-transfer flavoprotein] + 2 ATP = 2 adenosylcob(III)yrinate a,c-diamide + 2 triphosphate + oxidized [electron-transfer flavoprotein] + 3 H(+)</text>
        <dbReference type="Rhea" id="RHEA:11528"/>
        <dbReference type="Rhea" id="RHEA-COMP:10685"/>
        <dbReference type="Rhea" id="RHEA-COMP:10686"/>
        <dbReference type="ChEBI" id="CHEBI:15378"/>
        <dbReference type="ChEBI" id="CHEBI:18036"/>
        <dbReference type="ChEBI" id="CHEBI:30616"/>
        <dbReference type="ChEBI" id="CHEBI:57692"/>
        <dbReference type="ChEBI" id="CHEBI:58307"/>
        <dbReference type="ChEBI" id="CHEBI:58503"/>
        <dbReference type="ChEBI" id="CHEBI:58537"/>
        <dbReference type="EC" id="2.5.1.17"/>
    </reaction>
</comment>
<feature type="domain" description="Cobalamin adenosyltransferase-like" evidence="5">
    <location>
        <begin position="28"/>
        <end position="156"/>
    </location>
</feature>
<dbReference type="RefSeq" id="WP_290282912.1">
    <property type="nucleotide sequence ID" value="NZ_JAUFQI010000001.1"/>
</dbReference>
<evidence type="ECO:0000313" key="7">
    <source>
        <dbReference type="Proteomes" id="UP001595710"/>
    </source>
</evidence>
<dbReference type="EMBL" id="JBHRYN010000002">
    <property type="protein sequence ID" value="MFC3700082.1"/>
    <property type="molecule type" value="Genomic_DNA"/>
</dbReference>
<dbReference type="EC" id="2.5.1.17" evidence="4"/>
<protein>
    <recommendedName>
        <fullName evidence="4">Corrinoid adenosyltransferase</fullName>
        <ecNumber evidence="4">2.5.1.17</ecNumber>
    </recommendedName>
    <alternativeName>
        <fullName evidence="4">Cob(II)alamin adenosyltransferase</fullName>
    </alternativeName>
    <alternativeName>
        <fullName evidence="4">Cob(II)yrinic acid a,c-diamide adenosyltransferase</fullName>
    </alternativeName>
    <alternativeName>
        <fullName evidence="4">Cobinamide/cobalamin adenosyltransferase</fullName>
    </alternativeName>
</protein>
<keyword evidence="2 4" id="KW-0547">Nucleotide-binding</keyword>
<dbReference type="Pfam" id="PF01923">
    <property type="entry name" value="Cob_adeno_trans"/>
    <property type="match status" value="1"/>
</dbReference>
<evidence type="ECO:0000256" key="3">
    <source>
        <dbReference type="ARBA" id="ARBA00022840"/>
    </source>
</evidence>
<dbReference type="Proteomes" id="UP001595710">
    <property type="component" value="Unassembled WGS sequence"/>
</dbReference>
<keyword evidence="3 4" id="KW-0067">ATP-binding</keyword>
<accession>A0ABV7WLY0</accession>
<dbReference type="InterPro" id="IPR016030">
    <property type="entry name" value="CblAdoTrfase-like"/>
</dbReference>
<gene>
    <name evidence="6" type="ORF">ACFOND_00405</name>
</gene>
<dbReference type="InterPro" id="IPR029499">
    <property type="entry name" value="PduO-typ"/>
</dbReference>
<evidence type="ECO:0000313" key="6">
    <source>
        <dbReference type="EMBL" id="MFC3700082.1"/>
    </source>
</evidence>
<comment type="catalytic activity">
    <reaction evidence="4">
        <text>2 cob(II)alamin + reduced [electron-transfer flavoprotein] + 2 ATP = 2 adenosylcob(III)alamin + 2 triphosphate + oxidized [electron-transfer flavoprotein] + 3 H(+)</text>
        <dbReference type="Rhea" id="RHEA:28671"/>
        <dbReference type="Rhea" id="RHEA-COMP:10685"/>
        <dbReference type="Rhea" id="RHEA-COMP:10686"/>
        <dbReference type="ChEBI" id="CHEBI:15378"/>
        <dbReference type="ChEBI" id="CHEBI:16304"/>
        <dbReference type="ChEBI" id="CHEBI:18036"/>
        <dbReference type="ChEBI" id="CHEBI:18408"/>
        <dbReference type="ChEBI" id="CHEBI:30616"/>
        <dbReference type="ChEBI" id="CHEBI:57692"/>
        <dbReference type="ChEBI" id="CHEBI:58307"/>
        <dbReference type="EC" id="2.5.1.17"/>
    </reaction>
</comment>
<dbReference type="PANTHER" id="PTHR12213:SF0">
    <property type="entry name" value="CORRINOID ADENOSYLTRANSFERASE MMAB"/>
    <property type="match status" value="1"/>
</dbReference>
<comment type="caution">
    <text evidence="6">The sequence shown here is derived from an EMBL/GenBank/DDBJ whole genome shotgun (WGS) entry which is preliminary data.</text>
</comment>
<sequence>MKYSGDIDELCYPFIYEQSSVCDFEILTDELCTLVGLAGCACDEASQDIAEDLFTLQPKIFDLNGSIRGKCAITEADIDQLKDRYHHFLSLLTGEKKVFVLPRGKGACIQLHQARSVSKKAIRMLVKAEQEGQTLPDTLHRYANLLTNYFFALTLVINERGGVIEPEYTSNNYKLKAK</sequence>
<evidence type="ECO:0000256" key="4">
    <source>
        <dbReference type="RuleBase" id="RU366026"/>
    </source>
</evidence>
<dbReference type="SUPFAM" id="SSF89028">
    <property type="entry name" value="Cobalamin adenosyltransferase-like"/>
    <property type="match status" value="1"/>
</dbReference>
<dbReference type="InterPro" id="IPR036451">
    <property type="entry name" value="CblAdoTrfase-like_sf"/>
</dbReference>
<organism evidence="6 7">
    <name type="scientific">Reinekea marina</name>
    <dbReference type="NCBI Taxonomy" id="1310421"/>
    <lineage>
        <taxon>Bacteria</taxon>
        <taxon>Pseudomonadati</taxon>
        <taxon>Pseudomonadota</taxon>
        <taxon>Gammaproteobacteria</taxon>
        <taxon>Oceanospirillales</taxon>
        <taxon>Saccharospirillaceae</taxon>
        <taxon>Reinekea</taxon>
    </lineage>
</organism>
<name>A0ABV7WLY0_9GAMM</name>
<dbReference type="Gene3D" id="1.20.1200.10">
    <property type="entry name" value="Cobalamin adenosyltransferase-like"/>
    <property type="match status" value="1"/>
</dbReference>
<keyword evidence="1 4" id="KW-0808">Transferase</keyword>
<reference evidence="7" key="1">
    <citation type="journal article" date="2019" name="Int. J. Syst. Evol. Microbiol.">
        <title>The Global Catalogue of Microorganisms (GCM) 10K type strain sequencing project: providing services to taxonomists for standard genome sequencing and annotation.</title>
        <authorList>
            <consortium name="The Broad Institute Genomics Platform"/>
            <consortium name="The Broad Institute Genome Sequencing Center for Infectious Disease"/>
            <person name="Wu L."/>
            <person name="Ma J."/>
        </authorList>
    </citation>
    <scope>NUCLEOTIDE SEQUENCE [LARGE SCALE GENOMIC DNA]</scope>
    <source>
        <strain evidence="7">CECT 8288</strain>
    </source>
</reference>
<evidence type="ECO:0000256" key="2">
    <source>
        <dbReference type="ARBA" id="ARBA00022741"/>
    </source>
</evidence>
<keyword evidence="4" id="KW-0169">Cobalamin biosynthesis</keyword>